<sequence>MDGKTRHDIFLVVDKTGTFQDAGYRKAKEAKEGIKKTANSIRGGKQQFQGGGGGHNRNDKNIYINLVDHLRSRDQLPVVCFVFSRKRCDDNAQMLLSMDLTTALEKNHIHRFFHQCVQRLKGSDDGCIPE</sequence>
<gene>
    <name evidence="2" type="ORF">MSPICULIGERA_LOCUS9725</name>
</gene>
<dbReference type="Proteomes" id="UP001177023">
    <property type="component" value="Unassembled WGS sequence"/>
</dbReference>
<name>A0AA36CLI7_9BILA</name>
<evidence type="ECO:0000313" key="3">
    <source>
        <dbReference type="Proteomes" id="UP001177023"/>
    </source>
</evidence>
<dbReference type="Gene3D" id="3.40.50.300">
    <property type="entry name" value="P-loop containing nucleotide triphosphate hydrolases"/>
    <property type="match status" value="1"/>
</dbReference>
<dbReference type="InterPro" id="IPR027417">
    <property type="entry name" value="P-loop_NTPase"/>
</dbReference>
<comment type="caution">
    <text evidence="2">The sequence shown here is derived from an EMBL/GenBank/DDBJ whole genome shotgun (WGS) entry which is preliminary data.</text>
</comment>
<feature type="region of interest" description="Disordered" evidence="1">
    <location>
        <begin position="35"/>
        <end position="58"/>
    </location>
</feature>
<dbReference type="EMBL" id="CATQJA010002555">
    <property type="protein sequence ID" value="CAJ0571313.1"/>
    <property type="molecule type" value="Genomic_DNA"/>
</dbReference>
<protein>
    <submittedName>
        <fullName evidence="2">Uncharacterized protein</fullName>
    </submittedName>
</protein>
<feature type="non-terminal residue" evidence="2">
    <location>
        <position position="1"/>
    </location>
</feature>
<evidence type="ECO:0000313" key="2">
    <source>
        <dbReference type="EMBL" id="CAJ0571313.1"/>
    </source>
</evidence>
<proteinExistence type="predicted"/>
<dbReference type="AlphaFoldDB" id="A0AA36CLI7"/>
<evidence type="ECO:0000256" key="1">
    <source>
        <dbReference type="SAM" id="MobiDB-lite"/>
    </source>
</evidence>
<keyword evidence="3" id="KW-1185">Reference proteome</keyword>
<accession>A0AA36CLI7</accession>
<reference evidence="2" key="1">
    <citation type="submission" date="2023-06" db="EMBL/GenBank/DDBJ databases">
        <authorList>
            <person name="Delattre M."/>
        </authorList>
    </citation>
    <scope>NUCLEOTIDE SEQUENCE</scope>
    <source>
        <strain evidence="2">AF72</strain>
    </source>
</reference>
<organism evidence="2 3">
    <name type="scientific">Mesorhabditis spiculigera</name>
    <dbReference type="NCBI Taxonomy" id="96644"/>
    <lineage>
        <taxon>Eukaryota</taxon>
        <taxon>Metazoa</taxon>
        <taxon>Ecdysozoa</taxon>
        <taxon>Nematoda</taxon>
        <taxon>Chromadorea</taxon>
        <taxon>Rhabditida</taxon>
        <taxon>Rhabditina</taxon>
        <taxon>Rhabditomorpha</taxon>
        <taxon>Rhabditoidea</taxon>
        <taxon>Rhabditidae</taxon>
        <taxon>Mesorhabditinae</taxon>
        <taxon>Mesorhabditis</taxon>
    </lineage>
</organism>